<protein>
    <submittedName>
        <fullName evidence="1">589_t:CDS:1</fullName>
    </submittedName>
</protein>
<dbReference type="AlphaFoldDB" id="A0A9N9FTK7"/>
<accession>A0A9N9FTK7</accession>
<sequence>MTENDNVKKQMLSQLTLSQLQKITEELSAIKLFEATPCKSYKTKMLIDESIGDETKAPKQCRNCVKQCTLDAVKKSVDKLCETLNEPNDDKNTINKQGLSRLSTKDLTTFVSLCMDKLRQ</sequence>
<keyword evidence="2" id="KW-1185">Reference proteome</keyword>
<dbReference type="Proteomes" id="UP000789572">
    <property type="component" value="Unassembled WGS sequence"/>
</dbReference>
<name>A0A9N9FTK7_9GLOM</name>
<gene>
    <name evidence="1" type="ORF">POCULU_LOCUS5227</name>
</gene>
<organism evidence="1 2">
    <name type="scientific">Paraglomus occultum</name>
    <dbReference type="NCBI Taxonomy" id="144539"/>
    <lineage>
        <taxon>Eukaryota</taxon>
        <taxon>Fungi</taxon>
        <taxon>Fungi incertae sedis</taxon>
        <taxon>Mucoromycota</taxon>
        <taxon>Glomeromycotina</taxon>
        <taxon>Glomeromycetes</taxon>
        <taxon>Paraglomerales</taxon>
        <taxon>Paraglomeraceae</taxon>
        <taxon>Paraglomus</taxon>
    </lineage>
</organism>
<reference evidence="1" key="1">
    <citation type="submission" date="2021-06" db="EMBL/GenBank/DDBJ databases">
        <authorList>
            <person name="Kallberg Y."/>
            <person name="Tangrot J."/>
            <person name="Rosling A."/>
        </authorList>
    </citation>
    <scope>NUCLEOTIDE SEQUENCE</scope>
    <source>
        <strain evidence="1">IA702</strain>
    </source>
</reference>
<comment type="caution">
    <text evidence="1">The sequence shown here is derived from an EMBL/GenBank/DDBJ whole genome shotgun (WGS) entry which is preliminary data.</text>
</comment>
<dbReference type="EMBL" id="CAJVPJ010000768">
    <property type="protein sequence ID" value="CAG8555236.1"/>
    <property type="molecule type" value="Genomic_DNA"/>
</dbReference>
<evidence type="ECO:0000313" key="1">
    <source>
        <dbReference type="EMBL" id="CAG8555236.1"/>
    </source>
</evidence>
<proteinExistence type="predicted"/>
<evidence type="ECO:0000313" key="2">
    <source>
        <dbReference type="Proteomes" id="UP000789572"/>
    </source>
</evidence>